<keyword evidence="2" id="KW-1185">Reference proteome</keyword>
<dbReference type="EMBL" id="VUMM01000010">
    <property type="protein sequence ID" value="MSS01655.1"/>
    <property type="molecule type" value="Genomic_DNA"/>
</dbReference>
<protein>
    <submittedName>
        <fullName evidence="1">Uncharacterized protein</fullName>
    </submittedName>
</protein>
<sequence length="145" mass="17812">MNYKELQNRKYLFQLLINLNSNLKGLLKEELLDVNNMEYIIHTLIDSKYWLYFGLEKEVEYSYLEGLSKEAYWFIVNRDQKGRANIYFSIDSYIKRKMELHTLQSVKEEQLLYFNKYKVKYNFTQKDIDVIYEIVSFVYKRNSKY</sequence>
<reference evidence="1 2" key="1">
    <citation type="submission" date="2019-08" db="EMBL/GenBank/DDBJ databases">
        <title>In-depth cultivation of the pig gut microbiome towards novel bacterial diversity and tailored functional studies.</title>
        <authorList>
            <person name="Wylensek D."/>
            <person name="Hitch T.C.A."/>
            <person name="Clavel T."/>
        </authorList>
    </citation>
    <scope>NUCLEOTIDE SEQUENCE [LARGE SCALE GENOMIC DNA]</scope>
    <source>
        <strain evidence="1 2">LKV-178-WT-2G</strain>
    </source>
</reference>
<evidence type="ECO:0000313" key="1">
    <source>
        <dbReference type="EMBL" id="MSS01655.1"/>
    </source>
</evidence>
<organism evidence="1 2">
    <name type="scientific">Floccifex porci</name>
    <dbReference type="NCBI Taxonomy" id="2606629"/>
    <lineage>
        <taxon>Bacteria</taxon>
        <taxon>Bacillati</taxon>
        <taxon>Bacillota</taxon>
        <taxon>Erysipelotrichia</taxon>
        <taxon>Erysipelotrichales</taxon>
        <taxon>Erysipelotrichaceae</taxon>
        <taxon>Floccifex</taxon>
    </lineage>
</organism>
<dbReference type="RefSeq" id="WP_154460193.1">
    <property type="nucleotide sequence ID" value="NZ_JAQYTQ010000024.1"/>
</dbReference>
<comment type="caution">
    <text evidence="1">The sequence shown here is derived from an EMBL/GenBank/DDBJ whole genome shotgun (WGS) entry which is preliminary data.</text>
</comment>
<name>A0A7X2T3P3_9FIRM</name>
<dbReference type="AlphaFoldDB" id="A0A7X2T3P3"/>
<proteinExistence type="predicted"/>
<gene>
    <name evidence="1" type="ORF">FYJ50_06025</name>
</gene>
<accession>A0A7X2T3P3</accession>
<dbReference type="Proteomes" id="UP000470082">
    <property type="component" value="Unassembled WGS sequence"/>
</dbReference>
<evidence type="ECO:0000313" key="2">
    <source>
        <dbReference type="Proteomes" id="UP000470082"/>
    </source>
</evidence>